<dbReference type="RefSeq" id="WP_100746207.1">
    <property type="nucleotide sequence ID" value="NZ_NPEF02000012.1"/>
</dbReference>
<dbReference type="GO" id="GO:0009253">
    <property type="term" value="P:peptidoglycan catabolic process"/>
    <property type="evidence" value="ECO:0007669"/>
    <property type="project" value="TreeGrafter"/>
</dbReference>
<accession>A0A2N0B467</accession>
<gene>
    <name evidence="8" type="ORF">CH379_011310</name>
    <name evidence="9" type="ORF">CH379_19205</name>
</gene>
<dbReference type="SUPFAM" id="SSF50685">
    <property type="entry name" value="Barwin-like endoglucanases"/>
    <property type="match status" value="1"/>
</dbReference>
<dbReference type="Pfam" id="PF06725">
    <property type="entry name" value="3D"/>
    <property type="match status" value="1"/>
</dbReference>
<keyword evidence="3" id="KW-0456">Lyase</keyword>
<dbReference type="OrthoDB" id="9783686at2"/>
<evidence type="ECO:0000256" key="4">
    <source>
        <dbReference type="ARBA" id="ARBA00023316"/>
    </source>
</evidence>
<dbReference type="Proteomes" id="UP000232122">
    <property type="component" value="Unassembled WGS sequence"/>
</dbReference>
<name>A0A2N0BMY6_9LEPT</name>
<comment type="catalytic activity">
    <reaction evidence="1">
        <text>Exolytic cleavage of the (1-&gt;4)-beta-glycosidic linkage between N-acetylmuramic acid (MurNAc) and N-acetylglucosamine (GlcNAc) residues in peptidoglycan, from either the reducing or the non-reducing ends of the peptidoglycan chains, with concomitant formation of a 1,6-anhydrobond in the MurNAc residue.</text>
        <dbReference type="EC" id="4.2.2.n1"/>
    </reaction>
</comment>
<feature type="domain" description="Lytic transglycosylase MltA" evidence="7">
    <location>
        <begin position="128"/>
        <end position="274"/>
    </location>
</feature>
<dbReference type="GO" id="GO:0019867">
    <property type="term" value="C:outer membrane"/>
    <property type="evidence" value="ECO:0007669"/>
    <property type="project" value="InterPro"/>
</dbReference>
<keyword evidence="4" id="KW-0961">Cell wall biogenesis/degradation</keyword>
<dbReference type="InterPro" id="IPR026044">
    <property type="entry name" value="MltA"/>
</dbReference>
<feature type="chain" id="PRO_5044577292" description="peptidoglycan lytic exotransglycosylase" evidence="6">
    <location>
        <begin position="22"/>
        <end position="367"/>
    </location>
</feature>
<evidence type="ECO:0000256" key="6">
    <source>
        <dbReference type="SAM" id="SignalP"/>
    </source>
</evidence>
<dbReference type="GO" id="GO:0009254">
    <property type="term" value="P:peptidoglycan turnover"/>
    <property type="evidence" value="ECO:0007669"/>
    <property type="project" value="InterPro"/>
</dbReference>
<evidence type="ECO:0000256" key="3">
    <source>
        <dbReference type="ARBA" id="ARBA00023239"/>
    </source>
</evidence>
<keyword evidence="6" id="KW-0732">Signal</keyword>
<reference evidence="9" key="1">
    <citation type="submission" date="2017-07" db="EMBL/GenBank/DDBJ databases">
        <title>Leptospira spp. isolated from tropical soils.</title>
        <authorList>
            <person name="Thibeaux R."/>
            <person name="Iraola G."/>
            <person name="Ferres I."/>
            <person name="Bierque E."/>
            <person name="Girault D."/>
            <person name="Soupe-Gilbert M.-E."/>
            <person name="Picardeau M."/>
            <person name="Goarant C."/>
        </authorList>
    </citation>
    <scope>NUCLEOTIDE SEQUENCE [LARGE SCALE GENOMIC DNA]</scope>
    <source>
        <strain evidence="9">ATI7-C-A5</strain>
    </source>
</reference>
<evidence type="ECO:0000256" key="2">
    <source>
        <dbReference type="ARBA" id="ARBA00012587"/>
    </source>
</evidence>
<dbReference type="PIRSF" id="PIRSF019422">
    <property type="entry name" value="MltA"/>
    <property type="match status" value="1"/>
</dbReference>
<dbReference type="EC" id="4.2.2.n1" evidence="2"/>
<dbReference type="PANTHER" id="PTHR30124">
    <property type="entry name" value="MEMBRANE-BOUND LYTIC MUREIN TRANSGLYCOSYLASE A"/>
    <property type="match status" value="1"/>
</dbReference>
<dbReference type="GO" id="GO:0004553">
    <property type="term" value="F:hydrolase activity, hydrolyzing O-glycosyl compounds"/>
    <property type="evidence" value="ECO:0007669"/>
    <property type="project" value="InterPro"/>
</dbReference>
<accession>A0A2N0BMY6</accession>
<evidence type="ECO:0000259" key="7">
    <source>
        <dbReference type="SMART" id="SM00925"/>
    </source>
</evidence>
<dbReference type="Pfam" id="PF03562">
    <property type="entry name" value="MltA"/>
    <property type="match status" value="1"/>
</dbReference>
<organism evidence="9">
    <name type="scientific">Leptospira ellisii</name>
    <dbReference type="NCBI Taxonomy" id="2023197"/>
    <lineage>
        <taxon>Bacteria</taxon>
        <taxon>Pseudomonadati</taxon>
        <taxon>Spirochaetota</taxon>
        <taxon>Spirochaetia</taxon>
        <taxon>Leptospirales</taxon>
        <taxon>Leptospiraceae</taxon>
        <taxon>Leptospira</taxon>
    </lineage>
</organism>
<evidence type="ECO:0000313" key="9">
    <source>
        <dbReference type="EMBL" id="PJZ91341.1"/>
    </source>
</evidence>
<dbReference type="InterPro" id="IPR005300">
    <property type="entry name" value="MltA_B"/>
</dbReference>
<evidence type="ECO:0000256" key="1">
    <source>
        <dbReference type="ARBA" id="ARBA00001420"/>
    </source>
</evidence>
<comment type="caution">
    <text evidence="9">The sequence shown here is derived from an EMBL/GenBank/DDBJ whole genome shotgun (WGS) entry which is preliminary data.</text>
</comment>
<feature type="signal peptide" evidence="6">
    <location>
        <begin position="1"/>
        <end position="21"/>
    </location>
</feature>
<protein>
    <recommendedName>
        <fullName evidence="2">peptidoglycan lytic exotransglycosylase</fullName>
        <ecNumber evidence="2">4.2.2.n1</ecNumber>
    </recommendedName>
    <alternativeName>
        <fullName evidence="5">Murein hydrolase A</fullName>
    </alternativeName>
</protein>
<dbReference type="Gene3D" id="2.40.240.50">
    <property type="entry name" value="Barwin-like endoglucanases"/>
    <property type="match status" value="1"/>
</dbReference>
<dbReference type="EMBL" id="NPEF02000012">
    <property type="protein sequence ID" value="MDV6236211.1"/>
    <property type="molecule type" value="Genomic_DNA"/>
</dbReference>
<evidence type="ECO:0000313" key="8">
    <source>
        <dbReference type="EMBL" id="MDV6236211.1"/>
    </source>
</evidence>
<dbReference type="CDD" id="cd14485">
    <property type="entry name" value="mltA_like_LT_A"/>
    <property type="match status" value="1"/>
</dbReference>
<dbReference type="PANTHER" id="PTHR30124:SF0">
    <property type="entry name" value="MEMBRANE-BOUND LYTIC MUREIN TRANSGLYCOSYLASE A"/>
    <property type="match status" value="1"/>
</dbReference>
<evidence type="ECO:0000313" key="10">
    <source>
        <dbReference type="Proteomes" id="UP000232122"/>
    </source>
</evidence>
<evidence type="ECO:0000256" key="5">
    <source>
        <dbReference type="ARBA" id="ARBA00030918"/>
    </source>
</evidence>
<reference evidence="8" key="3">
    <citation type="submission" date="2023-10" db="EMBL/GenBank/DDBJ databases">
        <authorList>
            <person name="Picardeau M."/>
            <person name="Thibeaux R."/>
        </authorList>
    </citation>
    <scope>NUCLEOTIDE SEQUENCE</scope>
    <source>
        <strain evidence="8">ATI7-C-A5</strain>
    </source>
</reference>
<dbReference type="SMART" id="SM00925">
    <property type="entry name" value="MltA"/>
    <property type="match status" value="1"/>
</dbReference>
<dbReference type="InterPro" id="IPR036908">
    <property type="entry name" value="RlpA-like_sf"/>
</dbReference>
<dbReference type="InterPro" id="IPR010611">
    <property type="entry name" value="3D_dom"/>
</dbReference>
<proteinExistence type="predicted"/>
<dbReference type="GO" id="GO:0071555">
    <property type="term" value="P:cell wall organization"/>
    <property type="evidence" value="ECO:0007669"/>
    <property type="project" value="UniProtKB-KW"/>
</dbReference>
<reference evidence="8 10" key="2">
    <citation type="journal article" date="2018" name="Microb. Genom.">
        <title>Deciphering the unexplored Leptospira diversity from soils uncovers genomic evolution to virulence.</title>
        <authorList>
            <person name="Thibeaux R."/>
            <person name="Iraola G."/>
            <person name="Ferres I."/>
            <person name="Bierque E."/>
            <person name="Girault D."/>
            <person name="Soupe-Gilbert M.E."/>
            <person name="Picardeau M."/>
            <person name="Goarant C."/>
        </authorList>
    </citation>
    <scope>NUCLEOTIDE SEQUENCE [LARGE SCALE GENOMIC DNA]</scope>
    <source>
        <strain evidence="8 10">ATI7-C-A5</strain>
    </source>
</reference>
<sequence>MFRRFYRILFIILVFSRTPVAAESLNEEGFRTVSEYPFIEEHADKTSLQKAFLQSASYLEKLPENWRITIHGETYRKKELSDSLRRLKKVFEEKDRERKKSEFQKSFLLLETRPSYGSPKITGYYEVLMEGRSKPEGEFEFPVLETPSDLSVKKEGSAKVVGKTENGVFVPYPSRLELSRTSELGGKTSAIAYVKIVDLHLAQLEGSAEVKIPGKSPFRITYSADNGRKYRSPAESLKGVCKSLIPSDLRNCISEFPREVKDAILQNPRYVFFKRESSAPRGSGGIELIPERSVAMDPAIPLGLPALLSFRSPLKNALNRIVFVHDRGSEINGHGRIDYFLGTGEEAETAAGKINAEGRILLILPKK</sequence>
<dbReference type="Gene3D" id="2.40.40.10">
    <property type="entry name" value="RlpA-like domain"/>
    <property type="match status" value="1"/>
</dbReference>
<dbReference type="EMBL" id="NPEF01000305">
    <property type="protein sequence ID" value="PJZ91341.1"/>
    <property type="molecule type" value="Genomic_DNA"/>
</dbReference>
<dbReference type="GO" id="GO:0008933">
    <property type="term" value="F:peptidoglycan lytic transglycosylase activity"/>
    <property type="evidence" value="ECO:0007669"/>
    <property type="project" value="TreeGrafter"/>
</dbReference>
<keyword evidence="10" id="KW-1185">Reference proteome</keyword>
<dbReference type="AlphaFoldDB" id="A0A2N0BMY6"/>